<dbReference type="InterPro" id="IPR012910">
    <property type="entry name" value="Plug_dom"/>
</dbReference>
<name>A0A7H0HGD1_9BURK</name>
<dbReference type="NCBIfam" id="TIGR01783">
    <property type="entry name" value="TonB-siderophor"/>
    <property type="match status" value="1"/>
</dbReference>
<feature type="domain" description="TonB-dependent receptor-like beta-barrel" evidence="14">
    <location>
        <begin position="232"/>
        <end position="668"/>
    </location>
</feature>
<dbReference type="EMBL" id="CP060790">
    <property type="protein sequence ID" value="QNP59597.1"/>
    <property type="molecule type" value="Genomic_DNA"/>
</dbReference>
<dbReference type="KEGG" id="amon:H9L24_00805"/>
<feature type="chain" id="PRO_5028805585" evidence="13">
    <location>
        <begin position="20"/>
        <end position="699"/>
    </location>
</feature>
<dbReference type="Proteomes" id="UP000516057">
    <property type="component" value="Chromosome"/>
</dbReference>
<dbReference type="GO" id="GO:0009279">
    <property type="term" value="C:cell outer membrane"/>
    <property type="evidence" value="ECO:0007669"/>
    <property type="project" value="UniProtKB-SubCell"/>
</dbReference>
<dbReference type="Pfam" id="PF00593">
    <property type="entry name" value="TonB_dep_Rec_b-barrel"/>
    <property type="match status" value="1"/>
</dbReference>
<accession>A0A7H0HGD1</accession>
<gene>
    <name evidence="16" type="ORF">H9L24_00805</name>
</gene>
<dbReference type="GO" id="GO:0038023">
    <property type="term" value="F:signaling receptor activity"/>
    <property type="evidence" value="ECO:0007669"/>
    <property type="project" value="InterPro"/>
</dbReference>
<feature type="domain" description="TonB-dependent receptor plug" evidence="15">
    <location>
        <begin position="54"/>
        <end position="157"/>
    </location>
</feature>
<evidence type="ECO:0000256" key="9">
    <source>
        <dbReference type="ARBA" id="ARBA00023237"/>
    </source>
</evidence>
<evidence type="ECO:0000259" key="14">
    <source>
        <dbReference type="Pfam" id="PF00593"/>
    </source>
</evidence>
<dbReference type="Gene3D" id="2.170.130.10">
    <property type="entry name" value="TonB-dependent receptor, plug domain"/>
    <property type="match status" value="1"/>
</dbReference>
<keyword evidence="9 10" id="KW-0998">Cell outer membrane</keyword>
<dbReference type="PROSITE" id="PS52016">
    <property type="entry name" value="TONB_DEPENDENT_REC_3"/>
    <property type="match status" value="1"/>
</dbReference>
<evidence type="ECO:0000256" key="10">
    <source>
        <dbReference type="PROSITE-ProRule" id="PRU01360"/>
    </source>
</evidence>
<dbReference type="PANTHER" id="PTHR32552">
    <property type="entry name" value="FERRICHROME IRON RECEPTOR-RELATED"/>
    <property type="match status" value="1"/>
</dbReference>
<dbReference type="InterPro" id="IPR000531">
    <property type="entry name" value="Beta-barrel_TonB"/>
</dbReference>
<dbReference type="RefSeq" id="WP_187736580.1">
    <property type="nucleotide sequence ID" value="NZ_CP060790.1"/>
</dbReference>
<dbReference type="AlphaFoldDB" id="A0A7H0HGD1"/>
<evidence type="ECO:0000256" key="13">
    <source>
        <dbReference type="SAM" id="SignalP"/>
    </source>
</evidence>
<proteinExistence type="inferred from homology"/>
<evidence type="ECO:0000256" key="2">
    <source>
        <dbReference type="ARBA" id="ARBA00009810"/>
    </source>
</evidence>
<feature type="region of interest" description="Disordered" evidence="12">
    <location>
        <begin position="33"/>
        <end position="64"/>
    </location>
</feature>
<dbReference type="GO" id="GO:0015891">
    <property type="term" value="P:siderophore transport"/>
    <property type="evidence" value="ECO:0007669"/>
    <property type="project" value="InterPro"/>
</dbReference>
<feature type="compositionally biased region" description="Low complexity" evidence="12">
    <location>
        <begin position="33"/>
        <end position="48"/>
    </location>
</feature>
<dbReference type="InterPro" id="IPR037066">
    <property type="entry name" value="Plug_dom_sf"/>
</dbReference>
<evidence type="ECO:0000256" key="1">
    <source>
        <dbReference type="ARBA" id="ARBA00004571"/>
    </source>
</evidence>
<comment type="subcellular location">
    <subcellularLocation>
        <location evidence="1 10">Cell outer membrane</location>
        <topology evidence="1 10">Multi-pass membrane protein</topology>
    </subcellularLocation>
</comment>
<evidence type="ECO:0000313" key="17">
    <source>
        <dbReference type="Proteomes" id="UP000516057"/>
    </source>
</evidence>
<dbReference type="PANTHER" id="PTHR32552:SF84">
    <property type="entry name" value="TONB-DEPENDENT RECEPTOR-RELATED"/>
    <property type="match status" value="1"/>
</dbReference>
<dbReference type="Gene3D" id="2.40.170.20">
    <property type="entry name" value="TonB-dependent receptor, beta-barrel domain"/>
    <property type="match status" value="1"/>
</dbReference>
<feature type="signal peptide" evidence="13">
    <location>
        <begin position="1"/>
        <end position="19"/>
    </location>
</feature>
<reference evidence="16 17" key="1">
    <citation type="submission" date="2020-08" db="EMBL/GenBank/DDBJ databases">
        <title>Genome sequence of Acidovorax monticola KACC 19171T.</title>
        <authorList>
            <person name="Hyun D.-W."/>
            <person name="Bae J.-W."/>
        </authorList>
    </citation>
    <scope>NUCLEOTIDE SEQUENCE [LARGE SCALE GENOMIC DNA]</scope>
    <source>
        <strain evidence="16 17">KACC 19171</strain>
    </source>
</reference>
<keyword evidence="6 11" id="KW-0798">TonB box</keyword>
<evidence type="ECO:0000256" key="8">
    <source>
        <dbReference type="ARBA" id="ARBA00023170"/>
    </source>
</evidence>
<dbReference type="GO" id="GO:0015344">
    <property type="term" value="F:siderophore uptake transmembrane transporter activity"/>
    <property type="evidence" value="ECO:0007669"/>
    <property type="project" value="TreeGrafter"/>
</dbReference>
<dbReference type="InterPro" id="IPR010105">
    <property type="entry name" value="TonB_sidphr_rcpt"/>
</dbReference>
<evidence type="ECO:0000256" key="12">
    <source>
        <dbReference type="SAM" id="MobiDB-lite"/>
    </source>
</evidence>
<keyword evidence="4 10" id="KW-1134">Transmembrane beta strand</keyword>
<dbReference type="CDD" id="cd01347">
    <property type="entry name" value="ligand_gated_channel"/>
    <property type="match status" value="1"/>
</dbReference>
<protein>
    <submittedName>
        <fullName evidence="16">TonB-dependent siderophore receptor</fullName>
    </submittedName>
</protein>
<evidence type="ECO:0000256" key="3">
    <source>
        <dbReference type="ARBA" id="ARBA00022448"/>
    </source>
</evidence>
<sequence>MHKHLSPLAFAALAGLAQAAELPTVDVTDTHVSPGGSLGLDLPGTTGSRLGLTPRETPASVSSLGASDIAERGLTRAQDVAVRMPGVTEAPAPGNGGTSLVARGFAGHNSVAQLVDGTRLVVATGTVSYPFSTWPLESVEVLRGPASVLYGDGAIGAAVNYVTKRPVFGAPQREAFVSVGSFGTVQGGVGLRGPVSEVLAYSVYLDAEKSDGYRPLMDTQRHNYALALALRASRDLNVTLSFDGGVNDDARYFGTPLRNGVLDGRLRRTNFNVADSVVRYDDRMLRAKVEYEAGGGVRLRNETYRFTADRHWRNTESYAFNAAGTRVNRGDYVEILHDLQQTGNRFDAVFDGHLAGLKNRLVAGLDWYSTRYLNTSNSPYGGASVVDPYGFDPGLFQSPVPTTPARRSTLRTTALFAENALDLGPHWKLVAGLRADRMELDTTDLRTGVALSKRYTPVTGRLGAVWSPSEALSLYGQFSTGTDPLSGALSLPGGGNTFDLTKGRQAEVGAKGAVPAVRGEWTVALYKTEKRNLLSRDATNPAITQQVGQQSSTGIELAFAAEPVRGWTIDANAAFLRARYDAFQELVAGSLVSRNGNTPTGVPERTASLWTAWRFLPQWQAGLGARYVGARQGNAANTAQLPSYTVLDASLAYEPSRTLQFALAVKNLTDRDYALSGTANVRWLLGAPRTVQLTARARF</sequence>
<evidence type="ECO:0000256" key="5">
    <source>
        <dbReference type="ARBA" id="ARBA00022692"/>
    </source>
</evidence>
<keyword evidence="3 10" id="KW-0813">Transport</keyword>
<evidence type="ECO:0000256" key="11">
    <source>
        <dbReference type="RuleBase" id="RU003357"/>
    </source>
</evidence>
<dbReference type="SUPFAM" id="SSF56935">
    <property type="entry name" value="Porins"/>
    <property type="match status" value="1"/>
</dbReference>
<evidence type="ECO:0000256" key="7">
    <source>
        <dbReference type="ARBA" id="ARBA00023136"/>
    </source>
</evidence>
<keyword evidence="7 10" id="KW-0472">Membrane</keyword>
<keyword evidence="8 16" id="KW-0675">Receptor</keyword>
<evidence type="ECO:0000256" key="4">
    <source>
        <dbReference type="ARBA" id="ARBA00022452"/>
    </source>
</evidence>
<keyword evidence="17" id="KW-1185">Reference proteome</keyword>
<comment type="similarity">
    <text evidence="2 10 11">Belongs to the TonB-dependent receptor family.</text>
</comment>
<evidence type="ECO:0000256" key="6">
    <source>
        <dbReference type="ARBA" id="ARBA00023077"/>
    </source>
</evidence>
<dbReference type="InterPro" id="IPR036942">
    <property type="entry name" value="Beta-barrel_TonB_sf"/>
</dbReference>
<dbReference type="Pfam" id="PF07715">
    <property type="entry name" value="Plug"/>
    <property type="match status" value="1"/>
</dbReference>
<dbReference type="InterPro" id="IPR039426">
    <property type="entry name" value="TonB-dep_rcpt-like"/>
</dbReference>
<keyword evidence="13" id="KW-0732">Signal</keyword>
<evidence type="ECO:0000313" key="16">
    <source>
        <dbReference type="EMBL" id="QNP59597.1"/>
    </source>
</evidence>
<keyword evidence="5 10" id="KW-0812">Transmembrane</keyword>
<organism evidence="16 17">
    <name type="scientific">Paenacidovorax monticola</name>
    <dbReference type="NCBI Taxonomy" id="1926868"/>
    <lineage>
        <taxon>Bacteria</taxon>
        <taxon>Pseudomonadati</taxon>
        <taxon>Pseudomonadota</taxon>
        <taxon>Betaproteobacteria</taxon>
        <taxon>Burkholderiales</taxon>
        <taxon>Comamonadaceae</taxon>
        <taxon>Paenacidovorax</taxon>
    </lineage>
</organism>
<evidence type="ECO:0000259" key="15">
    <source>
        <dbReference type="Pfam" id="PF07715"/>
    </source>
</evidence>